<feature type="domain" description="NAD(P)-binding" evidence="1">
    <location>
        <begin position="3"/>
        <end position="70"/>
    </location>
</feature>
<feature type="non-terminal residue" evidence="2">
    <location>
        <position position="1"/>
    </location>
</feature>
<dbReference type="InterPro" id="IPR036291">
    <property type="entry name" value="NAD(P)-bd_dom_sf"/>
</dbReference>
<dbReference type="EMBL" id="KN834872">
    <property type="protein sequence ID" value="KIK51119.1"/>
    <property type="molecule type" value="Genomic_DNA"/>
</dbReference>
<dbReference type="GO" id="GO:0005737">
    <property type="term" value="C:cytoplasm"/>
    <property type="evidence" value="ECO:0007669"/>
    <property type="project" value="TreeGrafter"/>
</dbReference>
<proteinExistence type="predicted"/>
<protein>
    <recommendedName>
        <fullName evidence="1">NAD(P)-binding domain-containing protein</fullName>
    </recommendedName>
</protein>
<evidence type="ECO:0000259" key="1">
    <source>
        <dbReference type="Pfam" id="PF13460"/>
    </source>
</evidence>
<dbReference type="Proteomes" id="UP000053593">
    <property type="component" value="Unassembled WGS sequence"/>
</dbReference>
<dbReference type="HOGENOM" id="CLU_2474939_0_0_1"/>
<reference evidence="2 3" key="1">
    <citation type="submission" date="2014-04" db="EMBL/GenBank/DDBJ databases">
        <title>Evolutionary Origins and Diversification of the Mycorrhizal Mutualists.</title>
        <authorList>
            <consortium name="DOE Joint Genome Institute"/>
            <consortium name="Mycorrhizal Genomics Consortium"/>
            <person name="Kohler A."/>
            <person name="Kuo A."/>
            <person name="Nagy L.G."/>
            <person name="Floudas D."/>
            <person name="Copeland A."/>
            <person name="Barry K.W."/>
            <person name="Cichocki N."/>
            <person name="Veneault-Fourrey C."/>
            <person name="LaButti K."/>
            <person name="Lindquist E.A."/>
            <person name="Lipzen A."/>
            <person name="Lundell T."/>
            <person name="Morin E."/>
            <person name="Murat C."/>
            <person name="Riley R."/>
            <person name="Ohm R."/>
            <person name="Sun H."/>
            <person name="Tunlid A."/>
            <person name="Henrissat B."/>
            <person name="Grigoriev I.V."/>
            <person name="Hibbett D.S."/>
            <person name="Martin F."/>
        </authorList>
    </citation>
    <scope>NUCLEOTIDE SEQUENCE [LARGE SCALE GENOMIC DNA]</scope>
    <source>
        <strain evidence="2 3">FD-317 M1</strain>
    </source>
</reference>
<dbReference type="PANTHER" id="PTHR48079:SF6">
    <property type="entry name" value="NAD(P)-BINDING DOMAIN-CONTAINING PROTEIN-RELATED"/>
    <property type="match status" value="1"/>
</dbReference>
<keyword evidence="3" id="KW-1185">Reference proteome</keyword>
<evidence type="ECO:0000313" key="3">
    <source>
        <dbReference type="Proteomes" id="UP000053593"/>
    </source>
</evidence>
<gene>
    <name evidence="2" type="ORF">GYMLUDRAFT_181870</name>
</gene>
<organism evidence="2 3">
    <name type="scientific">Collybiopsis luxurians FD-317 M1</name>
    <dbReference type="NCBI Taxonomy" id="944289"/>
    <lineage>
        <taxon>Eukaryota</taxon>
        <taxon>Fungi</taxon>
        <taxon>Dikarya</taxon>
        <taxon>Basidiomycota</taxon>
        <taxon>Agaricomycotina</taxon>
        <taxon>Agaricomycetes</taxon>
        <taxon>Agaricomycetidae</taxon>
        <taxon>Agaricales</taxon>
        <taxon>Marasmiineae</taxon>
        <taxon>Omphalotaceae</taxon>
        <taxon>Collybiopsis</taxon>
        <taxon>Collybiopsis luxurians</taxon>
    </lineage>
</organism>
<dbReference type="PANTHER" id="PTHR48079">
    <property type="entry name" value="PROTEIN YEEZ"/>
    <property type="match status" value="1"/>
</dbReference>
<accession>A0A0D0BNM5</accession>
<dbReference type="InterPro" id="IPR051783">
    <property type="entry name" value="NAD(P)-dependent_oxidoreduct"/>
</dbReference>
<dbReference type="OrthoDB" id="2735536at2759"/>
<name>A0A0D0BNM5_9AGAR</name>
<dbReference type="InterPro" id="IPR016040">
    <property type="entry name" value="NAD(P)-bd_dom"/>
</dbReference>
<dbReference type="GO" id="GO:0004029">
    <property type="term" value="F:aldehyde dehydrogenase (NAD+) activity"/>
    <property type="evidence" value="ECO:0007669"/>
    <property type="project" value="TreeGrafter"/>
</dbReference>
<dbReference type="Pfam" id="PF13460">
    <property type="entry name" value="NAD_binding_10"/>
    <property type="match status" value="1"/>
</dbReference>
<evidence type="ECO:0000313" key="2">
    <source>
        <dbReference type="EMBL" id="KIK51119.1"/>
    </source>
</evidence>
<dbReference type="Gene3D" id="3.40.50.720">
    <property type="entry name" value="NAD(P)-binding Rossmann-like Domain"/>
    <property type="match status" value="1"/>
</dbReference>
<dbReference type="SUPFAM" id="SSF51735">
    <property type="entry name" value="NAD(P)-binding Rossmann-fold domains"/>
    <property type="match status" value="1"/>
</dbReference>
<sequence>VTGGTGFLGSHVIAQLLQKGYHVRAAARSVSRQKAIFPNAPNLEVVEIESLTSDFSKLLKSVYAVIHMAGIVFNAGTNEEIFDVILFL</sequence>
<dbReference type="AlphaFoldDB" id="A0A0D0BNM5"/>